<organism evidence="1 2">
    <name type="scientific">Phyllosticta citricarpa</name>
    <dbReference type="NCBI Taxonomy" id="55181"/>
    <lineage>
        <taxon>Eukaryota</taxon>
        <taxon>Fungi</taxon>
        <taxon>Dikarya</taxon>
        <taxon>Ascomycota</taxon>
        <taxon>Pezizomycotina</taxon>
        <taxon>Dothideomycetes</taxon>
        <taxon>Dothideomycetes incertae sedis</taxon>
        <taxon>Botryosphaeriales</taxon>
        <taxon>Phyllostictaceae</taxon>
        <taxon>Phyllosticta</taxon>
    </lineage>
</organism>
<evidence type="ECO:0008006" key="3">
    <source>
        <dbReference type="Google" id="ProtNLM"/>
    </source>
</evidence>
<sequence>MELMFGWLVDCFFSLWRFLVCPFLCLWCFLHHPDSHLYPIISTSTGGFKRGCGEHNHGLAPLCSHIGTQEKWLLPAIIHRDERHHSNSGAALELPFL</sequence>
<gene>
    <name evidence="1" type="ORF">IWX46DRAFT_234442</name>
</gene>
<evidence type="ECO:0000313" key="2">
    <source>
        <dbReference type="Proteomes" id="UP001365128"/>
    </source>
</evidence>
<proteinExistence type="predicted"/>
<accession>A0ABR1LUP9</accession>
<dbReference type="Proteomes" id="UP001365128">
    <property type="component" value="Unassembled WGS sequence"/>
</dbReference>
<evidence type="ECO:0000313" key="1">
    <source>
        <dbReference type="EMBL" id="KAK7538915.1"/>
    </source>
</evidence>
<dbReference type="EMBL" id="JBBPDW010000030">
    <property type="protein sequence ID" value="KAK7538915.1"/>
    <property type="molecule type" value="Genomic_DNA"/>
</dbReference>
<name>A0ABR1LUP9_9PEZI</name>
<keyword evidence="2" id="KW-1185">Reference proteome</keyword>
<comment type="caution">
    <text evidence="1">The sequence shown here is derived from an EMBL/GenBank/DDBJ whole genome shotgun (WGS) entry which is preliminary data.</text>
</comment>
<protein>
    <recommendedName>
        <fullName evidence="3">Secreted protein</fullName>
    </recommendedName>
</protein>
<reference evidence="1 2" key="1">
    <citation type="submission" date="2024-04" db="EMBL/GenBank/DDBJ databases">
        <title>Phyllosticta paracitricarpa is synonymous to the EU quarantine fungus P. citricarpa based on phylogenomic analyses.</title>
        <authorList>
            <consortium name="Lawrence Berkeley National Laboratory"/>
            <person name="Van Ingen-Buijs V.A."/>
            <person name="Van Westerhoven A.C."/>
            <person name="Haridas S."/>
            <person name="Skiadas P."/>
            <person name="Martin F."/>
            <person name="Groenewald J.Z."/>
            <person name="Crous P.W."/>
            <person name="Seidl M.F."/>
        </authorList>
    </citation>
    <scope>NUCLEOTIDE SEQUENCE [LARGE SCALE GENOMIC DNA]</scope>
    <source>
        <strain evidence="1 2">CBS 122670</strain>
    </source>
</reference>